<dbReference type="AlphaFoldDB" id="A0A516SK53"/>
<name>A0A516SK53_9NEIS</name>
<dbReference type="RefSeq" id="WP_144279924.1">
    <property type="nucleotide sequence ID" value="NZ_CP041730.1"/>
</dbReference>
<proteinExistence type="predicted"/>
<dbReference type="KEGG" id="cari:FNU76_20505"/>
<accession>A0A516SK53</accession>
<reference evidence="1" key="1">
    <citation type="journal article" date="2020" name="Int. J. Syst. Evol. Microbiol.">
        <title>Chitinimonas arctica sp. nov., isolated from Arctic tundra soil.</title>
        <authorList>
            <person name="Xu Q."/>
            <person name="Jiang F."/>
            <person name="Da X."/>
            <person name="Zhang Y."/>
            <person name="Geng Y."/>
            <person name="Qin K."/>
            <person name="Liu J."/>
            <person name="Peng F."/>
        </authorList>
    </citation>
    <scope>NUCLEOTIDE SEQUENCE</scope>
    <source>
        <strain evidence="1">R3-44</strain>
    </source>
</reference>
<keyword evidence="2" id="KW-1185">Reference proteome</keyword>
<sequence length="485" mass="52753">MFDRILPVFHSDTPVKAVRAVIDRLAGQPMITALDALYAALREGLAGSPTASAARRLIDVVAPAALEWADRALAELATGTDNPVRRDMNGKRLALLADQLANACYIEALRESALLQKGGGRTGDLAEWASLHFRWLGYAHTAHALLDSRRAHIQWEVPVSLFLALVRHGVLPAEEQTTAAEPALSLAYLLLSHDAFPAVEPKEVAVVARSCRELASSLRLAADFHRDTPLVMDAEANEASRIVGWGGPGRAAPALCYGLDEPARLARLRAAGIDAEDLPPPMLPKPPTADQLERLAANWLERRGRCRNPVAVRLGSARAAFDFLRIRGLLGQKSERLPTNDPYMRQAQIEDVDESGVSMLLPGDSQPLLASGLVALNFAERGWWLAKPVRLLPEPDGRLFMTARWLGQEAEAIRLTPTTGDGQRALYLKPGPANDYQAGVLLDHAWLAAGLACRADLDEVSLTLVPGEPEQLGPALWCYRCRQVQ</sequence>
<dbReference type="EMBL" id="CP041730">
    <property type="protein sequence ID" value="QDQ28541.1"/>
    <property type="molecule type" value="Genomic_DNA"/>
</dbReference>
<dbReference type="OrthoDB" id="9803233at2"/>
<protein>
    <submittedName>
        <fullName evidence="1">Uncharacterized protein</fullName>
    </submittedName>
</protein>
<evidence type="ECO:0000313" key="1">
    <source>
        <dbReference type="EMBL" id="QDQ28541.1"/>
    </source>
</evidence>
<organism evidence="1 2">
    <name type="scientific">Chitinimonas arctica</name>
    <dbReference type="NCBI Taxonomy" id="2594795"/>
    <lineage>
        <taxon>Bacteria</taxon>
        <taxon>Pseudomonadati</taxon>
        <taxon>Pseudomonadota</taxon>
        <taxon>Betaproteobacteria</taxon>
        <taxon>Neisseriales</taxon>
        <taxon>Chitinibacteraceae</taxon>
        <taxon>Chitinimonas</taxon>
    </lineage>
</organism>
<gene>
    <name evidence="1" type="ORF">FNU76_20505</name>
</gene>
<evidence type="ECO:0000313" key="2">
    <source>
        <dbReference type="Proteomes" id="UP000317550"/>
    </source>
</evidence>
<dbReference type="Proteomes" id="UP000317550">
    <property type="component" value="Chromosome"/>
</dbReference>